<dbReference type="EMBL" id="LS423452">
    <property type="protein sequence ID" value="SPS05469.1"/>
    <property type="molecule type" value="Genomic_DNA"/>
</dbReference>
<accession>A0A2X0QTN1</accession>
<reference evidence="1" key="1">
    <citation type="submission" date="2018-05" db="EMBL/GenBank/DDBJ databases">
        <authorList>
            <person name="Lanie J.A."/>
            <person name="Ng W.-L."/>
            <person name="Kazmierczak K.M."/>
            <person name="Andrzejewski T.M."/>
            <person name="Davidsen T.M."/>
            <person name="Wayne K.J."/>
            <person name="Tettelin H."/>
            <person name="Glass J.I."/>
            <person name="Rusch D."/>
            <person name="Podicherti R."/>
            <person name="Tsui H.-C.T."/>
            <person name="Winkler M.E."/>
        </authorList>
    </citation>
    <scope>NUCLEOTIDE SEQUENCE</scope>
    <source>
        <strain evidence="1">KNB</strain>
    </source>
</reference>
<gene>
    <name evidence="1" type="ORF">NITFAB_1059</name>
</gene>
<name>A0A2X0QTN1_9PROT</name>
<sequence length="24" mass="2694">MAHGGMIVRHRFNGWLGIEVAGRE</sequence>
<dbReference type="AlphaFoldDB" id="A0A2X0QTN1"/>
<proteinExistence type="predicted"/>
<protein>
    <submittedName>
        <fullName evidence="1">Uncharacterized protein</fullName>
    </submittedName>
</protein>
<organism evidence="1">
    <name type="scientific">Candidatus Nitrotoga fabula</name>
    <dbReference type="NCBI Taxonomy" id="2182327"/>
    <lineage>
        <taxon>Bacteria</taxon>
        <taxon>Pseudomonadati</taxon>
        <taxon>Pseudomonadota</taxon>
        <taxon>Betaproteobacteria</taxon>
        <taxon>Nitrosomonadales</taxon>
        <taxon>Gallionellaceae</taxon>
        <taxon>Candidatus Nitrotoga</taxon>
    </lineage>
</organism>
<evidence type="ECO:0000313" key="1">
    <source>
        <dbReference type="EMBL" id="SPS05469.1"/>
    </source>
</evidence>